<organism evidence="1 2">
    <name type="scientific">Danxiaibacter flavus</name>
    <dbReference type="NCBI Taxonomy" id="3049108"/>
    <lineage>
        <taxon>Bacteria</taxon>
        <taxon>Pseudomonadati</taxon>
        <taxon>Bacteroidota</taxon>
        <taxon>Chitinophagia</taxon>
        <taxon>Chitinophagales</taxon>
        <taxon>Chitinophagaceae</taxon>
        <taxon>Danxiaibacter</taxon>
    </lineage>
</organism>
<sequence length="106" mass="11885">MKTFLALLLSVLAIIVFVVASKPDYDECMQMGKQIAERRIARKYPGYLNVADTTLDSAALHAPQKIIVTDRFLFKEITYSWNGHVQLLGKAYLGSFHISPDTVGRP</sequence>
<gene>
    <name evidence="1" type="ORF">QTN47_16470</name>
</gene>
<dbReference type="EMBL" id="JAULBC010000005">
    <property type="protein sequence ID" value="MEX6689105.1"/>
    <property type="molecule type" value="Genomic_DNA"/>
</dbReference>
<protein>
    <submittedName>
        <fullName evidence="1">Uncharacterized protein</fullName>
    </submittedName>
</protein>
<dbReference type="Proteomes" id="UP001560573">
    <property type="component" value="Unassembled WGS sequence"/>
</dbReference>
<name>A0ABV3ZHR5_9BACT</name>
<proteinExistence type="predicted"/>
<reference evidence="1 2" key="1">
    <citation type="submission" date="2023-07" db="EMBL/GenBank/DDBJ databases">
        <authorList>
            <person name="Lian W.-H."/>
        </authorList>
    </citation>
    <scope>NUCLEOTIDE SEQUENCE [LARGE SCALE GENOMIC DNA]</scope>
    <source>
        <strain evidence="1 2">SYSU DXS3180</strain>
    </source>
</reference>
<evidence type="ECO:0000313" key="2">
    <source>
        <dbReference type="Proteomes" id="UP001560573"/>
    </source>
</evidence>
<evidence type="ECO:0000313" key="1">
    <source>
        <dbReference type="EMBL" id="MEX6689105.1"/>
    </source>
</evidence>
<comment type="caution">
    <text evidence="1">The sequence shown here is derived from an EMBL/GenBank/DDBJ whole genome shotgun (WGS) entry which is preliminary data.</text>
</comment>
<keyword evidence="2" id="KW-1185">Reference proteome</keyword>
<accession>A0ABV3ZHR5</accession>
<dbReference type="RefSeq" id="WP_369330513.1">
    <property type="nucleotide sequence ID" value="NZ_JAULBC010000005.1"/>
</dbReference>